<dbReference type="EMBL" id="JAHRIQ010000014">
    <property type="protein sequence ID" value="MEQ2219949.1"/>
    <property type="molecule type" value="Genomic_DNA"/>
</dbReference>
<sequence>MKICSLDPVLVHLLDSLIWSSSFKIITWFSVLAGGGQLLLQEPSLVEPCSLSTAPASRDSGETDLCDQTRTCFRLPGLNLFSCEDPTRSSLGESIHQTYLQLSKSLPCFSSGRTFTFICVTSEPL</sequence>
<keyword evidence="2" id="KW-1185">Reference proteome</keyword>
<proteinExistence type="predicted"/>
<organism evidence="1 2">
    <name type="scientific">Ilyodon furcidens</name>
    <name type="common">goldbreast splitfin</name>
    <dbReference type="NCBI Taxonomy" id="33524"/>
    <lineage>
        <taxon>Eukaryota</taxon>
        <taxon>Metazoa</taxon>
        <taxon>Chordata</taxon>
        <taxon>Craniata</taxon>
        <taxon>Vertebrata</taxon>
        <taxon>Euteleostomi</taxon>
        <taxon>Actinopterygii</taxon>
        <taxon>Neopterygii</taxon>
        <taxon>Teleostei</taxon>
        <taxon>Neoteleostei</taxon>
        <taxon>Acanthomorphata</taxon>
        <taxon>Ovalentaria</taxon>
        <taxon>Atherinomorphae</taxon>
        <taxon>Cyprinodontiformes</taxon>
        <taxon>Goodeidae</taxon>
        <taxon>Ilyodon</taxon>
    </lineage>
</organism>
<name>A0ABV0SH99_9TELE</name>
<accession>A0ABV0SH99</accession>
<protein>
    <submittedName>
        <fullName evidence="1">Uncharacterized protein</fullName>
    </submittedName>
</protein>
<evidence type="ECO:0000313" key="2">
    <source>
        <dbReference type="Proteomes" id="UP001482620"/>
    </source>
</evidence>
<reference evidence="1 2" key="1">
    <citation type="submission" date="2021-06" db="EMBL/GenBank/DDBJ databases">
        <authorList>
            <person name="Palmer J.M."/>
        </authorList>
    </citation>
    <scope>NUCLEOTIDE SEQUENCE [LARGE SCALE GENOMIC DNA]</scope>
    <source>
        <strain evidence="2">if_2019</strain>
        <tissue evidence="1">Muscle</tissue>
    </source>
</reference>
<gene>
    <name evidence="1" type="ORF">ILYODFUR_000340</name>
</gene>
<comment type="caution">
    <text evidence="1">The sequence shown here is derived from an EMBL/GenBank/DDBJ whole genome shotgun (WGS) entry which is preliminary data.</text>
</comment>
<evidence type="ECO:0000313" key="1">
    <source>
        <dbReference type="EMBL" id="MEQ2219949.1"/>
    </source>
</evidence>
<dbReference type="Proteomes" id="UP001482620">
    <property type="component" value="Unassembled WGS sequence"/>
</dbReference>